<dbReference type="CDD" id="cd01935">
    <property type="entry name" value="Ntn_CGH_like"/>
    <property type="match status" value="1"/>
</dbReference>
<dbReference type="Pfam" id="PF03417">
    <property type="entry name" value="AAT"/>
    <property type="match status" value="1"/>
</dbReference>
<accession>A0A5D9D760</accession>
<dbReference type="PANTHER" id="PTHR34180">
    <property type="entry name" value="PEPTIDASE C45"/>
    <property type="match status" value="1"/>
</dbReference>
<dbReference type="InterPro" id="IPR047794">
    <property type="entry name" value="C45_proenzyme-like"/>
</dbReference>
<dbReference type="PANTHER" id="PTHR34180:SF1">
    <property type="entry name" value="BETA-ALANYL-DOPAMINE_CARCININE HYDROLASE"/>
    <property type="match status" value="1"/>
</dbReference>
<dbReference type="Gene3D" id="3.60.60.10">
    <property type="entry name" value="Penicillin V Acylase, Chain A"/>
    <property type="match status" value="1"/>
</dbReference>
<name>A0A5D9D760_HALER</name>
<evidence type="ECO:0000313" key="2">
    <source>
        <dbReference type="EMBL" id="TZG39399.1"/>
    </source>
</evidence>
<dbReference type="InterPro" id="IPR029055">
    <property type="entry name" value="Ntn_hydrolases_N"/>
</dbReference>
<reference evidence="2 3" key="1">
    <citation type="submission" date="2019-08" db="EMBL/GenBank/DDBJ databases">
        <title>Draft Genome Sequence of Halomonas eurihalina Isolated from Preserved Hide-surface.</title>
        <authorList>
            <person name="Hussain S.A."/>
            <person name="Xu A."/>
            <person name="Sarker M."/>
            <person name="Sommers C."/>
        </authorList>
    </citation>
    <scope>NUCLEOTIDE SEQUENCE [LARGE SCALE GENOMIC DNA]</scope>
    <source>
        <strain evidence="2 3">MS1</strain>
    </source>
</reference>
<sequence length="350" mass="39490">MSGRYHADLPPGRSFGDGAPKVLDFHTVREKVPGRRWKSLFDYHWPAYEQWYLSEGERERPGYLACYNALRRHMPELMDTYRTLCELAGGGDLSSRLLSLYRPPAYITGCSQAVLTRSSTTLLARNYDYPPELCEGTILYSHWNERRVMAMSDCLWGVLDGMNDAGLAVSLAFGGRKAVGDGFGAPIILRYILEFCDNVPQAAEVLARVPTHMAYNITVADSTGRYVTAMIAPDQRASIRRVPVATNHQKRIEWYAHALASETLIRERQLSILVDDETTSEARFVSAFAAPPLFRHDYARGLGTIYTAIYRPVDGRAEFHWPGLGLDLTFDDFPEERITVRYGTRGLYTG</sequence>
<dbReference type="InterPro" id="IPR047801">
    <property type="entry name" value="Peptidase_C45"/>
</dbReference>
<dbReference type="AlphaFoldDB" id="A0A5D9D760"/>
<dbReference type="SUPFAM" id="SSF56235">
    <property type="entry name" value="N-terminal nucleophile aminohydrolases (Ntn hydrolases)"/>
    <property type="match status" value="1"/>
</dbReference>
<dbReference type="OrthoDB" id="8617387at2"/>
<organism evidence="2 3">
    <name type="scientific">Halomonas eurihalina</name>
    <dbReference type="NCBI Taxonomy" id="42566"/>
    <lineage>
        <taxon>Bacteria</taxon>
        <taxon>Pseudomonadati</taxon>
        <taxon>Pseudomonadota</taxon>
        <taxon>Gammaproteobacteria</taxon>
        <taxon>Oceanospirillales</taxon>
        <taxon>Halomonadaceae</taxon>
        <taxon>Halomonas</taxon>
    </lineage>
</organism>
<dbReference type="EMBL" id="VTPU01000008">
    <property type="protein sequence ID" value="TZG39399.1"/>
    <property type="molecule type" value="Genomic_DNA"/>
</dbReference>
<proteinExistence type="predicted"/>
<dbReference type="Proteomes" id="UP000324260">
    <property type="component" value="Unassembled WGS sequence"/>
</dbReference>
<dbReference type="NCBIfam" id="NF040521">
    <property type="entry name" value="C45_proenzyme"/>
    <property type="match status" value="1"/>
</dbReference>
<dbReference type="InterPro" id="IPR005079">
    <property type="entry name" value="Peptidase_C45_hydrolase"/>
</dbReference>
<keyword evidence="3" id="KW-1185">Reference proteome</keyword>
<evidence type="ECO:0000313" key="3">
    <source>
        <dbReference type="Proteomes" id="UP000324260"/>
    </source>
</evidence>
<comment type="caution">
    <text evidence="2">The sequence shown here is derived from an EMBL/GenBank/DDBJ whole genome shotgun (WGS) entry which is preliminary data.</text>
</comment>
<feature type="domain" description="Peptidase C45 hydrolase" evidence="1">
    <location>
        <begin position="117"/>
        <end position="321"/>
    </location>
</feature>
<gene>
    <name evidence="2" type="ORF">FZZ93_09410</name>
</gene>
<evidence type="ECO:0000259" key="1">
    <source>
        <dbReference type="Pfam" id="PF03417"/>
    </source>
</evidence>
<protein>
    <recommendedName>
        <fullName evidence="1">Peptidase C45 hydrolase domain-containing protein</fullName>
    </recommendedName>
</protein>